<name>A0A0B6ZES8_9EUPU</name>
<organism evidence="1">
    <name type="scientific">Arion vulgaris</name>
    <dbReference type="NCBI Taxonomy" id="1028688"/>
    <lineage>
        <taxon>Eukaryota</taxon>
        <taxon>Metazoa</taxon>
        <taxon>Spiralia</taxon>
        <taxon>Lophotrochozoa</taxon>
        <taxon>Mollusca</taxon>
        <taxon>Gastropoda</taxon>
        <taxon>Heterobranchia</taxon>
        <taxon>Euthyneura</taxon>
        <taxon>Panpulmonata</taxon>
        <taxon>Eupulmonata</taxon>
        <taxon>Stylommatophora</taxon>
        <taxon>Helicina</taxon>
        <taxon>Arionoidea</taxon>
        <taxon>Arionidae</taxon>
        <taxon>Arion</taxon>
    </lineage>
</organism>
<gene>
    <name evidence="1" type="primary">ORF57813</name>
</gene>
<dbReference type="AlphaFoldDB" id="A0A0B6ZES8"/>
<reference evidence="1" key="1">
    <citation type="submission" date="2014-12" db="EMBL/GenBank/DDBJ databases">
        <title>Insight into the proteome of Arion vulgaris.</title>
        <authorList>
            <person name="Aradska J."/>
            <person name="Bulat T."/>
            <person name="Smidak R."/>
            <person name="Sarate P."/>
            <person name="Gangsoo J."/>
            <person name="Sialana F."/>
            <person name="Bilban M."/>
            <person name="Lubec G."/>
        </authorList>
    </citation>
    <scope>NUCLEOTIDE SEQUENCE</scope>
    <source>
        <tissue evidence="1">Skin</tissue>
    </source>
</reference>
<accession>A0A0B6ZES8</accession>
<dbReference type="EMBL" id="HACG01019370">
    <property type="protein sequence ID" value="CEK66235.1"/>
    <property type="molecule type" value="Transcribed_RNA"/>
</dbReference>
<protein>
    <submittedName>
        <fullName evidence="1">Uncharacterized protein</fullName>
    </submittedName>
</protein>
<sequence length="62" mass="7437">VKKPPNRSQVTMIENFKVNRKHFNLTETQFKQRKRNVVVKRKTKLDTLWTPKSEDYSLSDSD</sequence>
<feature type="non-terminal residue" evidence="1">
    <location>
        <position position="1"/>
    </location>
</feature>
<proteinExistence type="predicted"/>
<evidence type="ECO:0000313" key="1">
    <source>
        <dbReference type="EMBL" id="CEK66235.1"/>
    </source>
</evidence>